<feature type="region of interest" description="Disordered" evidence="1">
    <location>
        <begin position="189"/>
        <end position="246"/>
    </location>
</feature>
<dbReference type="EMBL" id="JABAHT010000006">
    <property type="protein sequence ID" value="KAF4670796.1"/>
    <property type="molecule type" value="Genomic_DNA"/>
</dbReference>
<dbReference type="AlphaFoldDB" id="A0A7J6MZI3"/>
<dbReference type="Proteomes" id="UP000572268">
    <property type="component" value="Unassembled WGS sequence"/>
</dbReference>
<feature type="compositionally biased region" description="Basic and acidic residues" evidence="1">
    <location>
        <begin position="39"/>
        <end position="63"/>
    </location>
</feature>
<protein>
    <submittedName>
        <fullName evidence="3">Uncharacterized protein</fullName>
    </submittedName>
</protein>
<feature type="compositionally biased region" description="Acidic residues" evidence="1">
    <location>
        <begin position="236"/>
        <end position="246"/>
    </location>
</feature>
<reference evidence="4 5" key="1">
    <citation type="submission" date="2020-04" db="EMBL/GenBank/DDBJ databases">
        <title>Perkinsus olseni comparative genomics.</title>
        <authorList>
            <person name="Bogema D.R."/>
        </authorList>
    </citation>
    <scope>NUCLEOTIDE SEQUENCE [LARGE SCALE GENOMIC DNA]</scope>
    <source>
        <strain evidence="2">ATCC PRA-179</strain>
        <strain evidence="3">ATCC PRA-31</strain>
    </source>
</reference>
<feature type="region of interest" description="Disordered" evidence="1">
    <location>
        <begin position="29"/>
        <end position="69"/>
    </location>
</feature>
<evidence type="ECO:0000313" key="5">
    <source>
        <dbReference type="Proteomes" id="UP000572268"/>
    </source>
</evidence>
<sequence>MDANNSDSSRHRFVGMNFTRAESLTTGIGADGRIVSQSKDIRSKEDAQRQRMRDSRPEFRREAGGMAENVESSLEATAIEEAAARAALDPDQVSGHDPMPRFDEDDFDIMAKERRAAKRVRAEDEQEYTSALAKQKAARQAQIRGKSKQESLEMAVLGIAASSPSKKEEAAAHHRAGFSASLIAVKAKPKSEALGKVGSPPHASRVRGTLHRDAADDEKVEGSLGALVSGYQSSDTSDDDDDEEDD</sequence>
<proteinExistence type="predicted"/>
<gene>
    <name evidence="3" type="ORF">FOL46_006270</name>
    <name evidence="2" type="ORF">FOZ61_008812</name>
</gene>
<organism evidence="3 5">
    <name type="scientific">Perkinsus olseni</name>
    <name type="common">Perkinsus atlanticus</name>
    <dbReference type="NCBI Taxonomy" id="32597"/>
    <lineage>
        <taxon>Eukaryota</taxon>
        <taxon>Sar</taxon>
        <taxon>Alveolata</taxon>
        <taxon>Perkinsozoa</taxon>
        <taxon>Perkinsea</taxon>
        <taxon>Perkinsida</taxon>
        <taxon>Perkinsidae</taxon>
        <taxon>Perkinsus</taxon>
    </lineage>
</organism>
<name>A0A7J6MZI3_PEROL</name>
<dbReference type="EMBL" id="JABANN010000004">
    <property type="protein sequence ID" value="KAF4676261.1"/>
    <property type="molecule type" value="Genomic_DNA"/>
</dbReference>
<dbReference type="Proteomes" id="UP000570595">
    <property type="component" value="Unassembled WGS sequence"/>
</dbReference>
<accession>A0A7J6MZI3</accession>
<feature type="region of interest" description="Disordered" evidence="1">
    <location>
        <begin position="86"/>
        <end position="107"/>
    </location>
</feature>
<evidence type="ECO:0000313" key="4">
    <source>
        <dbReference type="Proteomes" id="UP000570595"/>
    </source>
</evidence>
<evidence type="ECO:0000313" key="3">
    <source>
        <dbReference type="EMBL" id="KAF4676261.1"/>
    </source>
</evidence>
<comment type="caution">
    <text evidence="3">The sequence shown here is derived from an EMBL/GenBank/DDBJ whole genome shotgun (WGS) entry which is preliminary data.</text>
</comment>
<evidence type="ECO:0000256" key="1">
    <source>
        <dbReference type="SAM" id="MobiDB-lite"/>
    </source>
</evidence>
<evidence type="ECO:0000313" key="2">
    <source>
        <dbReference type="EMBL" id="KAF4670796.1"/>
    </source>
</evidence>